<feature type="non-terminal residue" evidence="1">
    <location>
        <position position="1"/>
    </location>
</feature>
<gene>
    <name evidence="1" type="ORF">RYX56_22260</name>
</gene>
<dbReference type="Proteomes" id="UP001287282">
    <property type="component" value="Unassembled WGS sequence"/>
</dbReference>
<reference evidence="1 2" key="1">
    <citation type="submission" date="2023-10" db="EMBL/GenBank/DDBJ databases">
        <title>Screening of Alkalihalobacillus lindianensis BZ-TG-R113 and Its Alleviation of Salt Stress on Rapeseed Growth.</title>
        <authorList>
            <person name="Zhao B."/>
            <person name="Guo T."/>
        </authorList>
    </citation>
    <scope>NUCLEOTIDE SEQUENCE [LARGE SCALE GENOMIC DNA]</scope>
    <source>
        <strain evidence="1 2">BZ-TG-R113</strain>
    </source>
</reference>
<accession>A0ABU3XGS1</accession>
<name>A0ABU3XGS1_9BACI</name>
<organism evidence="1 2">
    <name type="scientific">Alkalihalophilus lindianensis</name>
    <dbReference type="NCBI Taxonomy" id="1630542"/>
    <lineage>
        <taxon>Bacteria</taxon>
        <taxon>Bacillati</taxon>
        <taxon>Bacillota</taxon>
        <taxon>Bacilli</taxon>
        <taxon>Bacillales</taxon>
        <taxon>Bacillaceae</taxon>
        <taxon>Alkalihalophilus</taxon>
    </lineage>
</organism>
<dbReference type="RefSeq" id="WP_317124105.1">
    <property type="nucleotide sequence ID" value="NZ_JAWJBA010000280.1"/>
</dbReference>
<protein>
    <submittedName>
        <fullName evidence="1">Uncharacterized protein</fullName>
    </submittedName>
</protein>
<proteinExistence type="predicted"/>
<sequence length="85" mass="9173">RQIQCSVGRMTQTTCTFTPLFGDGSFQLNGPDIAVRLIIDGSGGSLFEVISAERRVPVGGAYIRNPRDRACWITTTDGPSPICAR</sequence>
<evidence type="ECO:0000313" key="1">
    <source>
        <dbReference type="EMBL" id="MDV2687076.1"/>
    </source>
</evidence>
<comment type="caution">
    <text evidence="1">The sequence shown here is derived from an EMBL/GenBank/DDBJ whole genome shotgun (WGS) entry which is preliminary data.</text>
</comment>
<evidence type="ECO:0000313" key="2">
    <source>
        <dbReference type="Proteomes" id="UP001287282"/>
    </source>
</evidence>
<dbReference type="EMBL" id="JAWJBA010000280">
    <property type="protein sequence ID" value="MDV2687076.1"/>
    <property type="molecule type" value="Genomic_DNA"/>
</dbReference>
<keyword evidence="2" id="KW-1185">Reference proteome</keyword>